<reference evidence="1" key="1">
    <citation type="journal article" date="2020" name="bioRxiv">
        <title>Comparative genomics of Chlamydomonas.</title>
        <authorList>
            <person name="Craig R.J."/>
            <person name="Hasan A.R."/>
            <person name="Ness R.W."/>
            <person name="Keightley P.D."/>
        </authorList>
    </citation>
    <scope>NUCLEOTIDE SEQUENCE</scope>
    <source>
        <strain evidence="1">CCAP 11/70</strain>
    </source>
</reference>
<dbReference type="Proteomes" id="UP000612055">
    <property type="component" value="Unassembled WGS sequence"/>
</dbReference>
<evidence type="ECO:0000313" key="1">
    <source>
        <dbReference type="EMBL" id="KAG2485870.1"/>
    </source>
</evidence>
<name>A0A835XRZ2_9CHLO</name>
<protein>
    <submittedName>
        <fullName evidence="1">Uncharacterized protein</fullName>
    </submittedName>
</protein>
<sequence length="337" mass="36034">MPIRYANGSIVDFVDLEDPAYGYATYDWDPCRKPFSFVWMGNQRSGPTFNRSFDDQKGGELYSSCNGNTVSVAWDPLNRPPALTNNQSVSLRLINVQDLAGNPQPRPINLTFSTGILQPNSTRRLLFADEMSELPGPLRAATAIGQEAWAAETGSVQADASARRRLLQDVNTVLGQCLGPDGGERPAVEALVAAHDASMRALVVQLQATSNAAGDDSLAVASRLVAALKDKGSCLRQQLREGSAVVRAVFTSRHVNEQMRNGLSEAALKAARREASQHAAALGLRSLAIGDRPLDRVGGVFKGVLWTSGWAPSTLLLTTPNAGLLSAARSSAPTRPQ</sequence>
<evidence type="ECO:0000313" key="2">
    <source>
        <dbReference type="Proteomes" id="UP000612055"/>
    </source>
</evidence>
<dbReference type="AlphaFoldDB" id="A0A835XRZ2"/>
<comment type="caution">
    <text evidence="1">The sequence shown here is derived from an EMBL/GenBank/DDBJ whole genome shotgun (WGS) entry which is preliminary data.</text>
</comment>
<accession>A0A835XRZ2</accession>
<keyword evidence="2" id="KW-1185">Reference proteome</keyword>
<proteinExistence type="predicted"/>
<organism evidence="1 2">
    <name type="scientific">Edaphochlamys debaryana</name>
    <dbReference type="NCBI Taxonomy" id="47281"/>
    <lineage>
        <taxon>Eukaryota</taxon>
        <taxon>Viridiplantae</taxon>
        <taxon>Chlorophyta</taxon>
        <taxon>core chlorophytes</taxon>
        <taxon>Chlorophyceae</taxon>
        <taxon>CS clade</taxon>
        <taxon>Chlamydomonadales</taxon>
        <taxon>Chlamydomonadales incertae sedis</taxon>
        <taxon>Edaphochlamys</taxon>
    </lineage>
</organism>
<dbReference type="EMBL" id="JAEHOE010000121">
    <property type="protein sequence ID" value="KAG2485870.1"/>
    <property type="molecule type" value="Genomic_DNA"/>
</dbReference>
<gene>
    <name evidence="1" type="ORF">HYH03_015453</name>
</gene>